<keyword evidence="2" id="KW-0479">Metal-binding</keyword>
<dbReference type="PANTHER" id="PTHR43422">
    <property type="entry name" value="THIAMINE THIAZOLE SYNTHASE"/>
    <property type="match status" value="1"/>
</dbReference>
<dbReference type="Pfam" id="PF01946">
    <property type="entry name" value="Thi4"/>
    <property type="match status" value="1"/>
</dbReference>
<comment type="caution">
    <text evidence="6">The sequence shown here is derived from an EMBL/GenBank/DDBJ whole genome shotgun (WGS) entry which is preliminary data.</text>
</comment>
<evidence type="ECO:0000313" key="7">
    <source>
        <dbReference type="Proteomes" id="UP001620626"/>
    </source>
</evidence>
<evidence type="ECO:0000256" key="1">
    <source>
        <dbReference type="ARBA" id="ARBA00022679"/>
    </source>
</evidence>
<dbReference type="NCBIfam" id="TIGR00292">
    <property type="entry name" value="sulfide-dependent adenosine diphosphate thiazole synthase"/>
    <property type="match status" value="1"/>
</dbReference>
<gene>
    <name evidence="6" type="ORF">niasHT_024615</name>
</gene>
<dbReference type="InterPro" id="IPR036188">
    <property type="entry name" value="FAD/NAD-bd_sf"/>
</dbReference>
<dbReference type="GO" id="GO:0016740">
    <property type="term" value="F:transferase activity"/>
    <property type="evidence" value="ECO:0007669"/>
    <property type="project" value="UniProtKB-KW"/>
</dbReference>
<dbReference type="SUPFAM" id="SSF51905">
    <property type="entry name" value="FAD/NAD(P)-binding domain"/>
    <property type="match status" value="1"/>
</dbReference>
<proteinExistence type="predicted"/>
<evidence type="ECO:0000256" key="4">
    <source>
        <dbReference type="ARBA" id="ARBA00023004"/>
    </source>
</evidence>
<organism evidence="6 7">
    <name type="scientific">Heterodera trifolii</name>
    <dbReference type="NCBI Taxonomy" id="157864"/>
    <lineage>
        <taxon>Eukaryota</taxon>
        <taxon>Metazoa</taxon>
        <taxon>Ecdysozoa</taxon>
        <taxon>Nematoda</taxon>
        <taxon>Chromadorea</taxon>
        <taxon>Rhabditida</taxon>
        <taxon>Tylenchina</taxon>
        <taxon>Tylenchomorpha</taxon>
        <taxon>Tylenchoidea</taxon>
        <taxon>Heteroderidae</taxon>
        <taxon>Heteroderinae</taxon>
        <taxon>Heterodera</taxon>
    </lineage>
</organism>
<dbReference type="GO" id="GO:0046872">
    <property type="term" value="F:metal ion binding"/>
    <property type="evidence" value="ECO:0007669"/>
    <property type="project" value="UniProtKB-KW"/>
</dbReference>
<dbReference type="Gene3D" id="3.50.50.60">
    <property type="entry name" value="FAD/NAD(P)-binding domain"/>
    <property type="match status" value="1"/>
</dbReference>
<keyword evidence="4" id="KW-0408">Iron</keyword>
<dbReference type="GO" id="GO:0009228">
    <property type="term" value="P:thiamine biosynthetic process"/>
    <property type="evidence" value="ECO:0007669"/>
    <property type="project" value="UniProtKB-KW"/>
</dbReference>
<dbReference type="AlphaFoldDB" id="A0ABD2K822"/>
<evidence type="ECO:0000256" key="5">
    <source>
        <dbReference type="ARBA" id="ARBA00023027"/>
    </source>
</evidence>
<sequence length="346" mass="37500">MHGISELQKNAAEFGTQMMSKLKLYEAADDSDTNAYQQHHHHHHHHKYAPLEHLLNRGVPMFKQLNEAEVARAMISRYWRDLYERAECDVVIVGAGSAGLSCAYCLATRHPHLRIAIIEANVAPGGGAWLGGQLMSAMVVDKEMEPFLDELAVPYEEGGPNFVVVPHAALFTATLLAKVIAQPNVKLFNATAVEDLIIKRQQQSETGEGPGKSVQQQQQQHVVGVVTNWTLVALNHHSQSCMDPSTVMAKVVISATGHDGPMGAFCVKRLESMKMVPKLCGMGALDMTRAEAAVVENTREVVPGLIVAGMELAELDGANRMGPIFGGMMASGIKAAQLAARKLNLV</sequence>
<accession>A0ABD2K822</accession>
<evidence type="ECO:0000313" key="6">
    <source>
        <dbReference type="EMBL" id="KAL3098860.1"/>
    </source>
</evidence>
<keyword evidence="5" id="KW-0520">NAD</keyword>
<dbReference type="Proteomes" id="UP001620626">
    <property type="component" value="Unassembled WGS sequence"/>
</dbReference>
<dbReference type="EMBL" id="JBICBT010000819">
    <property type="protein sequence ID" value="KAL3098860.1"/>
    <property type="molecule type" value="Genomic_DNA"/>
</dbReference>
<keyword evidence="3" id="KW-0784">Thiamine biosynthesis</keyword>
<keyword evidence="7" id="KW-1185">Reference proteome</keyword>
<evidence type="ECO:0008006" key="8">
    <source>
        <dbReference type="Google" id="ProtNLM"/>
    </source>
</evidence>
<evidence type="ECO:0000256" key="3">
    <source>
        <dbReference type="ARBA" id="ARBA00022977"/>
    </source>
</evidence>
<dbReference type="InterPro" id="IPR002922">
    <property type="entry name" value="Thi4_fam"/>
</dbReference>
<name>A0ABD2K822_9BILA</name>
<dbReference type="PANTHER" id="PTHR43422:SF3">
    <property type="entry name" value="THIAMINE THIAZOLE SYNTHASE"/>
    <property type="match status" value="1"/>
</dbReference>
<reference evidence="6 7" key="1">
    <citation type="submission" date="2024-10" db="EMBL/GenBank/DDBJ databases">
        <authorList>
            <person name="Kim D."/>
        </authorList>
    </citation>
    <scope>NUCLEOTIDE SEQUENCE [LARGE SCALE GENOMIC DNA]</scope>
    <source>
        <strain evidence="6">BH-2024</strain>
    </source>
</reference>
<protein>
    <recommendedName>
        <fullName evidence="8">Thiazole biosynthetic enzyme</fullName>
    </recommendedName>
</protein>
<evidence type="ECO:0000256" key="2">
    <source>
        <dbReference type="ARBA" id="ARBA00022723"/>
    </source>
</evidence>
<keyword evidence="1" id="KW-0808">Transferase</keyword>